<dbReference type="PROSITE" id="PS50011">
    <property type="entry name" value="PROTEIN_KINASE_DOM"/>
    <property type="match status" value="1"/>
</dbReference>
<keyword evidence="9" id="KW-0067">ATP-binding</keyword>
<dbReference type="Pfam" id="PF07714">
    <property type="entry name" value="PK_Tyr_Ser-Thr"/>
    <property type="match status" value="2"/>
</dbReference>
<gene>
    <name evidence="10" type="ORF">PACLA_8A061363</name>
</gene>
<dbReference type="SMART" id="SM00219">
    <property type="entry name" value="TyrKc"/>
    <property type="match status" value="1"/>
</dbReference>
<comment type="subcellular location">
    <subcellularLocation>
        <location evidence="1">Membrane</location>
        <topology evidence="1">Single-pass membrane protein</topology>
    </subcellularLocation>
</comment>
<dbReference type="PROSITE" id="PS00109">
    <property type="entry name" value="PROTEIN_KINASE_TYR"/>
    <property type="match status" value="1"/>
</dbReference>
<dbReference type="SMART" id="SM00409">
    <property type="entry name" value="IG"/>
    <property type="match status" value="3"/>
</dbReference>
<keyword evidence="5" id="KW-1015">Disulfide bond</keyword>
<dbReference type="InterPro" id="IPR001245">
    <property type="entry name" value="Ser-Thr/Tyr_kinase_cat_dom"/>
</dbReference>
<dbReference type="PROSITE" id="PS50835">
    <property type="entry name" value="IG_LIKE"/>
    <property type="match status" value="4"/>
</dbReference>
<reference evidence="10" key="1">
    <citation type="submission" date="2020-04" db="EMBL/GenBank/DDBJ databases">
        <authorList>
            <person name="Alioto T."/>
            <person name="Alioto T."/>
            <person name="Gomez Garrido J."/>
        </authorList>
    </citation>
    <scope>NUCLEOTIDE SEQUENCE</scope>
    <source>
        <strain evidence="10">A484AB</strain>
    </source>
</reference>
<protein>
    <submittedName>
        <fullName evidence="10">Vascular endothelial growth factor receptor 2-like</fullName>
    </submittedName>
</protein>
<organism evidence="10 11">
    <name type="scientific">Paramuricea clavata</name>
    <name type="common">Red gorgonian</name>
    <name type="synonym">Violescent sea-whip</name>
    <dbReference type="NCBI Taxonomy" id="317549"/>
    <lineage>
        <taxon>Eukaryota</taxon>
        <taxon>Metazoa</taxon>
        <taxon>Cnidaria</taxon>
        <taxon>Anthozoa</taxon>
        <taxon>Octocorallia</taxon>
        <taxon>Malacalcyonacea</taxon>
        <taxon>Plexauridae</taxon>
        <taxon>Paramuricea</taxon>
    </lineage>
</organism>
<keyword evidence="11" id="KW-1185">Reference proteome</keyword>
<name>A0A7D9DVC0_PARCT</name>
<dbReference type="GO" id="GO:0005886">
    <property type="term" value="C:plasma membrane"/>
    <property type="evidence" value="ECO:0007669"/>
    <property type="project" value="TreeGrafter"/>
</dbReference>
<dbReference type="InterPro" id="IPR020635">
    <property type="entry name" value="Tyr_kinase_cat_dom"/>
</dbReference>
<dbReference type="GO" id="GO:0005524">
    <property type="term" value="F:ATP binding"/>
    <property type="evidence" value="ECO:0007669"/>
    <property type="project" value="UniProtKB-KW"/>
</dbReference>
<dbReference type="PIRSF" id="PIRSF000615">
    <property type="entry name" value="TyrPK_CSF1-R"/>
    <property type="match status" value="1"/>
</dbReference>
<feature type="binding site" evidence="9">
    <location>
        <position position="575"/>
    </location>
    <ligand>
        <name>ATP</name>
        <dbReference type="ChEBI" id="CHEBI:30616"/>
    </ligand>
</feature>
<dbReference type="SUPFAM" id="SSF56112">
    <property type="entry name" value="Protein kinase-like (PK-like)"/>
    <property type="match status" value="1"/>
</dbReference>
<dbReference type="EMBL" id="CACRXK020002003">
    <property type="protein sequence ID" value="CAB3992223.1"/>
    <property type="molecule type" value="Genomic_DNA"/>
</dbReference>
<dbReference type="InterPro" id="IPR003599">
    <property type="entry name" value="Ig_sub"/>
</dbReference>
<dbReference type="SUPFAM" id="SSF48726">
    <property type="entry name" value="Immunoglobulin"/>
    <property type="match status" value="4"/>
</dbReference>
<evidence type="ECO:0000256" key="4">
    <source>
        <dbReference type="ARBA" id="ARBA00023136"/>
    </source>
</evidence>
<evidence type="ECO:0000256" key="6">
    <source>
        <dbReference type="ARBA" id="ARBA00023170"/>
    </source>
</evidence>
<dbReference type="InterPro" id="IPR036179">
    <property type="entry name" value="Ig-like_dom_sf"/>
</dbReference>
<keyword evidence="9" id="KW-0547">Nucleotide-binding</keyword>
<keyword evidence="6 10" id="KW-0675">Receptor</keyword>
<dbReference type="PANTHER" id="PTHR24416">
    <property type="entry name" value="TYROSINE-PROTEIN KINASE RECEPTOR"/>
    <property type="match status" value="1"/>
</dbReference>
<dbReference type="AlphaFoldDB" id="A0A7D9DVC0"/>
<dbReference type="Gene3D" id="1.10.510.10">
    <property type="entry name" value="Transferase(Phosphotransferase) domain 1"/>
    <property type="match status" value="1"/>
</dbReference>
<evidence type="ECO:0000313" key="11">
    <source>
        <dbReference type="Proteomes" id="UP001152795"/>
    </source>
</evidence>
<keyword evidence="7" id="KW-0325">Glycoprotein</keyword>
<dbReference type="InterPro" id="IPR011009">
    <property type="entry name" value="Kinase-like_dom_sf"/>
</dbReference>
<evidence type="ECO:0000256" key="1">
    <source>
        <dbReference type="ARBA" id="ARBA00004167"/>
    </source>
</evidence>
<feature type="binding site" evidence="9">
    <location>
        <begin position="518"/>
        <end position="525"/>
    </location>
    <ligand>
        <name>ATP</name>
        <dbReference type="ChEBI" id="CHEBI:30616"/>
    </ligand>
</feature>
<keyword evidence="2" id="KW-0812">Transmembrane</keyword>
<dbReference type="PANTHER" id="PTHR24416:SF600">
    <property type="entry name" value="PDGF- AND VEGF-RECEPTOR RELATED, ISOFORM J"/>
    <property type="match status" value="1"/>
</dbReference>
<sequence length="701" mass="80616">MKFTECAIITAVILFLMMEEIIANITCPKSVSWKKIPRQQIEQKSRFPGQWLLFNCSVNTSDHVTLWFKKNRQSEEKRQVIDKKITVVSKNIFKITGLTDKDRGFYICRVCGQEKQMFVEILHGIANARPIVKKIPNKALYDIGEEVKLTCSAENTTNGYEIKWYKISSNRELIEMEEAYSEWVGEIQHETLLLKSLSAQDAVTYMCKISFLEYSASELVNIFQKVPLKPDIQILNEQNDFHPNEGMRFSLSYNVSSYPASDITWWRSKDGKEYEFITQCLASKKCEFHGGKENITKTSFEIEDLKFPPDNFFYKCNASNDYGHDSETFQLEVYVIPEINMQTIYRFKEGLIINCSLKRSNPPEVKFTWYTCNTPNCGGKSLSEKSFLRLDSQPKSVMKYQCKAKNAAGSASEIIVVFKSAENNSIPNPNSSDQKRTLILIVLPTGLISMIIVVVAGFVLYRRKKIYGGFYLFSYPHLPDYIERINRNGNIQEQFHKLPFIPEWEFPRERISFARELGSGQFGIVWLAEAIGISAFHPRNMLREREGEQRFTLLNRTTKRNSYVFCKEVTEVAVKTMKENFDRNDLADLQSELKILIHVGENENIVNILGACTKGKNLSLEFGPKNLIYVAWQIAKGMTFLTSRKIIHRDLAARNILLGRGYVAKIADFGLARDVYKDQQYLKTSTVSLQPSILLIVFSVV</sequence>
<dbReference type="GO" id="GO:0007169">
    <property type="term" value="P:cell surface receptor protein tyrosine kinase signaling pathway"/>
    <property type="evidence" value="ECO:0007669"/>
    <property type="project" value="TreeGrafter"/>
</dbReference>
<dbReference type="InterPro" id="IPR007110">
    <property type="entry name" value="Ig-like_dom"/>
</dbReference>
<evidence type="ECO:0000313" key="10">
    <source>
        <dbReference type="EMBL" id="CAB3992223.1"/>
    </source>
</evidence>
<accession>A0A7D9DVC0</accession>
<dbReference type="Gene3D" id="2.60.40.10">
    <property type="entry name" value="Immunoglobulins"/>
    <property type="match status" value="4"/>
</dbReference>
<evidence type="ECO:0000256" key="2">
    <source>
        <dbReference type="ARBA" id="ARBA00022692"/>
    </source>
</evidence>
<evidence type="ECO:0000256" key="8">
    <source>
        <dbReference type="ARBA" id="ARBA00023319"/>
    </source>
</evidence>
<keyword evidence="4" id="KW-0472">Membrane</keyword>
<evidence type="ECO:0000256" key="9">
    <source>
        <dbReference type="PIRSR" id="PIRSR000615-2"/>
    </source>
</evidence>
<comment type="caution">
    <text evidence="10">The sequence shown here is derived from an EMBL/GenBank/DDBJ whole genome shotgun (WGS) entry which is preliminary data.</text>
</comment>
<evidence type="ECO:0000256" key="7">
    <source>
        <dbReference type="ARBA" id="ARBA00023180"/>
    </source>
</evidence>
<dbReference type="GO" id="GO:0004714">
    <property type="term" value="F:transmembrane receptor protein tyrosine kinase activity"/>
    <property type="evidence" value="ECO:0007669"/>
    <property type="project" value="TreeGrafter"/>
</dbReference>
<proteinExistence type="predicted"/>
<dbReference type="InterPro" id="IPR013783">
    <property type="entry name" value="Ig-like_fold"/>
</dbReference>
<dbReference type="InterPro" id="IPR008266">
    <property type="entry name" value="Tyr_kinase_AS"/>
</dbReference>
<dbReference type="Proteomes" id="UP001152795">
    <property type="component" value="Unassembled WGS sequence"/>
</dbReference>
<dbReference type="Gene3D" id="3.30.200.20">
    <property type="entry name" value="Phosphorylase Kinase, domain 1"/>
    <property type="match status" value="1"/>
</dbReference>
<dbReference type="GO" id="GO:0043235">
    <property type="term" value="C:receptor complex"/>
    <property type="evidence" value="ECO:0007669"/>
    <property type="project" value="TreeGrafter"/>
</dbReference>
<keyword evidence="3" id="KW-1133">Transmembrane helix</keyword>
<dbReference type="InterPro" id="IPR000719">
    <property type="entry name" value="Prot_kinase_dom"/>
</dbReference>
<dbReference type="InterPro" id="IPR050122">
    <property type="entry name" value="RTK"/>
</dbReference>
<dbReference type="CDD" id="cd00096">
    <property type="entry name" value="Ig"/>
    <property type="match status" value="2"/>
</dbReference>
<evidence type="ECO:0000256" key="5">
    <source>
        <dbReference type="ARBA" id="ARBA00023157"/>
    </source>
</evidence>
<keyword evidence="8" id="KW-0393">Immunoglobulin domain</keyword>
<evidence type="ECO:0000256" key="3">
    <source>
        <dbReference type="ARBA" id="ARBA00022989"/>
    </source>
</evidence>
<dbReference type="OrthoDB" id="5986190at2759"/>